<dbReference type="RefSeq" id="WP_167978038.1">
    <property type="nucleotide sequence ID" value="NZ_VSRL01000171.1"/>
</dbReference>
<evidence type="ECO:0000256" key="1">
    <source>
        <dbReference type="ARBA" id="ARBA00023125"/>
    </source>
</evidence>
<gene>
    <name evidence="3" type="ORF">FXN61_33330</name>
</gene>
<name>A0ABX1FQU2_9PSEU</name>
<organism evidence="3 4">
    <name type="scientific">Lentzea indica</name>
    <dbReference type="NCBI Taxonomy" id="2604800"/>
    <lineage>
        <taxon>Bacteria</taxon>
        <taxon>Bacillati</taxon>
        <taxon>Actinomycetota</taxon>
        <taxon>Actinomycetes</taxon>
        <taxon>Pseudonocardiales</taxon>
        <taxon>Pseudonocardiaceae</taxon>
        <taxon>Lentzea</taxon>
    </lineage>
</organism>
<feature type="domain" description="Cas12f1-like TNB" evidence="2">
    <location>
        <begin position="5"/>
        <end position="26"/>
    </location>
</feature>
<dbReference type="InterPro" id="IPR010095">
    <property type="entry name" value="Cas12f1-like_TNB"/>
</dbReference>
<evidence type="ECO:0000259" key="2">
    <source>
        <dbReference type="Pfam" id="PF07282"/>
    </source>
</evidence>
<dbReference type="EMBL" id="VSRL01000171">
    <property type="protein sequence ID" value="NKE61390.1"/>
    <property type="molecule type" value="Genomic_DNA"/>
</dbReference>
<proteinExistence type="predicted"/>
<sequence>MPLRVRTWTCGCGATHDQDVNAARNILAAGLAAATWCQVSPSSGLA</sequence>
<comment type="caution">
    <text evidence="3">The sequence shown here is derived from an EMBL/GenBank/DDBJ whole genome shotgun (WGS) entry which is preliminary data.</text>
</comment>
<keyword evidence="4" id="KW-1185">Reference proteome</keyword>
<evidence type="ECO:0000313" key="4">
    <source>
        <dbReference type="Proteomes" id="UP001515943"/>
    </source>
</evidence>
<accession>A0ABX1FQU2</accession>
<dbReference type="Proteomes" id="UP001515943">
    <property type="component" value="Unassembled WGS sequence"/>
</dbReference>
<feature type="non-terminal residue" evidence="3">
    <location>
        <position position="1"/>
    </location>
</feature>
<keyword evidence="1" id="KW-0238">DNA-binding</keyword>
<evidence type="ECO:0000313" key="3">
    <source>
        <dbReference type="EMBL" id="NKE61390.1"/>
    </source>
</evidence>
<dbReference type="Pfam" id="PF07282">
    <property type="entry name" value="Cas12f1-like_TNB"/>
    <property type="match status" value="1"/>
</dbReference>
<protein>
    <submittedName>
        <fullName evidence="3">Transposase</fullName>
    </submittedName>
</protein>
<reference evidence="3 4" key="1">
    <citation type="submission" date="2019-08" db="EMBL/GenBank/DDBJ databases">
        <title>Lentzea from Indian Himalayas.</title>
        <authorList>
            <person name="Mandal S."/>
            <person name="Mallick Gupta A."/>
            <person name="Maiti P.K."/>
            <person name="Sarkar J."/>
            <person name="Mandal S."/>
        </authorList>
    </citation>
    <scope>NUCLEOTIDE SEQUENCE [LARGE SCALE GENOMIC DNA]</scope>
    <source>
        <strain evidence="3 4">PSKA42</strain>
    </source>
</reference>